<feature type="compositionally biased region" description="Polar residues" evidence="1">
    <location>
        <begin position="745"/>
        <end position="755"/>
    </location>
</feature>
<evidence type="ECO:0000313" key="3">
    <source>
        <dbReference type="Proteomes" id="UP000186698"/>
    </source>
</evidence>
<dbReference type="GeneID" id="108696892"/>
<feature type="compositionally biased region" description="Basic and acidic residues" evidence="1">
    <location>
        <begin position="354"/>
        <end position="374"/>
    </location>
</feature>
<gene>
    <name evidence="4" type="primary">LOC108696892</name>
</gene>
<feature type="compositionally biased region" description="Basic and acidic residues" evidence="1">
    <location>
        <begin position="307"/>
        <end position="330"/>
    </location>
</feature>
<evidence type="ECO:0000256" key="1">
    <source>
        <dbReference type="SAM" id="MobiDB-lite"/>
    </source>
</evidence>
<feature type="compositionally biased region" description="Polar residues" evidence="1">
    <location>
        <begin position="804"/>
        <end position="815"/>
    </location>
</feature>
<keyword evidence="2" id="KW-1133">Transmembrane helix</keyword>
<feature type="compositionally biased region" description="Basic and acidic residues" evidence="1">
    <location>
        <begin position="272"/>
        <end position="295"/>
    </location>
</feature>
<dbReference type="AlphaFoldDB" id="A0A8J0T3Z8"/>
<reference evidence="4" key="1">
    <citation type="submission" date="2025-08" db="UniProtKB">
        <authorList>
            <consortium name="RefSeq"/>
        </authorList>
    </citation>
    <scope>IDENTIFICATION</scope>
    <source>
        <strain evidence="4">J_2021</strain>
        <tissue evidence="4">Erythrocytes</tissue>
    </source>
</reference>
<dbReference type="OrthoDB" id="10519228at2759"/>
<keyword evidence="3" id="KW-1185">Reference proteome</keyword>
<dbReference type="KEGG" id="xla:108696892"/>
<feature type="transmembrane region" description="Helical" evidence="2">
    <location>
        <begin position="711"/>
        <end position="731"/>
    </location>
</feature>
<dbReference type="RefSeq" id="XP_018082075.1">
    <property type="nucleotide sequence ID" value="XM_018226586.2"/>
</dbReference>
<keyword evidence="2" id="KW-0812">Transmembrane</keyword>
<feature type="region of interest" description="Disordered" evidence="1">
    <location>
        <begin position="740"/>
        <end position="815"/>
    </location>
</feature>
<protein>
    <submittedName>
        <fullName evidence="4">Uncharacterized protein LOC108696892 isoform X1</fullName>
    </submittedName>
</protein>
<feature type="compositionally biased region" description="Polar residues" evidence="1">
    <location>
        <begin position="769"/>
        <end position="781"/>
    </location>
</feature>
<feature type="compositionally biased region" description="Acidic residues" evidence="1">
    <location>
        <begin position="216"/>
        <end position="228"/>
    </location>
</feature>
<name>A0A8J0T3Z8_XENLA</name>
<keyword evidence="2" id="KW-0472">Membrane</keyword>
<dbReference type="Proteomes" id="UP000186698">
    <property type="component" value="Chromosome 7L"/>
</dbReference>
<proteinExistence type="predicted"/>
<sequence>MLIDCVRLPGLQKSSCLCYRNRFIAAEERFGEAADILSIQPAALLTQEEELQIRLSVMEEETHPVQESEVTCVQDTNNIIEKILCATKDTSLEKKKFFRIKSSDEENSASDSTLESTDVIYSQLPLSHEEKSDFEKQSKMENKAIEEDIYQEEKAKLQLVVEVESKGEIQEETQNPDIIMENSLDTLDKGTSHTETGENNYQKDTLEEVLSSSDEGITESEEVVDGSEEEKNNYTNILLHSEAEGPKQMPDITEERTQTRSSDAVMLVSTGEDIKQQDHKRAKSYDTGEKKHLKDNVGNILDSAPEAIKESEVGVDKSQEEKNHDSEAEGTKQMPEITEKRAQSGSSDLVSTGEDIKQQDHEIAKSYDTGDNKHLEDNVENILNSAPEVIKESEVVDGSKVENYDTEMVLHSEAEGTKQIPDITKEKAKTRNSDSEKIVVTPGEGIKQQAIGLSYEEKMYSEKLSCTFCENLSHLVTEEGGSPEDNPIIAANKKNEENNDLEKLLYKPSKATKHQESDYKGNETHSNLEKLLSSPAMNPKYPTFVLNAIRQLIFLKNVSWIVLLYFCYQSPFMCSDGFPINSVWREYWANGTNLLAQNLKIHNWDASCSLTFNNTPQIKNCSDSSLAVLLSNTILLLVVREPPETSWYLEHGSCRECLGLSELFIAGDRFHDMESVMKTLRDYTKEFAPASLLLNSTDTAPAPGSCNHVCVGLLVGLGLMVILAVSCYVVTRRFCVRARPRDGNVSGTPQESITLNDKDVSDEDERGRQTSNGTTGNVSKQVQEKQELVMNGKVQESHVDTGESHQLSHQPSAGI</sequence>
<accession>A0A8J0T3Z8</accession>
<feature type="region of interest" description="Disordered" evidence="1">
    <location>
        <begin position="211"/>
        <end position="374"/>
    </location>
</feature>
<evidence type="ECO:0000313" key="4">
    <source>
        <dbReference type="RefSeq" id="XP_018082075.1"/>
    </source>
</evidence>
<organism evidence="3 4">
    <name type="scientific">Xenopus laevis</name>
    <name type="common">African clawed frog</name>
    <dbReference type="NCBI Taxonomy" id="8355"/>
    <lineage>
        <taxon>Eukaryota</taxon>
        <taxon>Metazoa</taxon>
        <taxon>Chordata</taxon>
        <taxon>Craniata</taxon>
        <taxon>Vertebrata</taxon>
        <taxon>Euteleostomi</taxon>
        <taxon>Amphibia</taxon>
        <taxon>Batrachia</taxon>
        <taxon>Anura</taxon>
        <taxon>Pipoidea</taxon>
        <taxon>Pipidae</taxon>
        <taxon>Xenopodinae</taxon>
        <taxon>Xenopus</taxon>
        <taxon>Xenopus</taxon>
    </lineage>
</organism>
<evidence type="ECO:0000256" key="2">
    <source>
        <dbReference type="SAM" id="Phobius"/>
    </source>
</evidence>